<evidence type="ECO:0000256" key="5">
    <source>
        <dbReference type="ARBA" id="ARBA00023136"/>
    </source>
</evidence>
<dbReference type="InterPro" id="IPR016024">
    <property type="entry name" value="ARM-type_fold"/>
</dbReference>
<organism evidence="10 11">
    <name type="scientific">Mortierella alpina</name>
    <name type="common">Oleaginous fungus</name>
    <name type="synonym">Mortierella renispora</name>
    <dbReference type="NCBI Taxonomy" id="64518"/>
    <lineage>
        <taxon>Eukaryota</taxon>
        <taxon>Fungi</taxon>
        <taxon>Fungi incertae sedis</taxon>
        <taxon>Mucoromycota</taxon>
        <taxon>Mortierellomycotina</taxon>
        <taxon>Mortierellomycetes</taxon>
        <taxon>Mortierellales</taxon>
        <taxon>Mortierellaceae</taxon>
        <taxon>Mortierella</taxon>
    </lineage>
</organism>
<keyword evidence="3" id="KW-0926">Vacuole</keyword>
<evidence type="ECO:0000256" key="7">
    <source>
        <dbReference type="ARBA" id="ARBA00026209"/>
    </source>
</evidence>
<reference evidence="10" key="1">
    <citation type="submission" date="2021-07" db="EMBL/GenBank/DDBJ databases">
        <title>Draft genome of Mortierella alpina, strain LL118, isolated from an aspen leaf litter sample.</title>
        <authorList>
            <person name="Yang S."/>
            <person name="Vinatzer B.A."/>
        </authorList>
    </citation>
    <scope>NUCLEOTIDE SEQUENCE</scope>
    <source>
        <strain evidence="10">LL118</strain>
    </source>
</reference>
<evidence type="ECO:0000256" key="9">
    <source>
        <dbReference type="SAM" id="Phobius"/>
    </source>
</evidence>
<protein>
    <recommendedName>
        <fullName evidence="7">Vacuolar protein 8</fullName>
    </recommendedName>
</protein>
<dbReference type="GO" id="GO:0005774">
    <property type="term" value="C:vacuolar membrane"/>
    <property type="evidence" value="ECO:0007669"/>
    <property type="project" value="UniProtKB-SubCell"/>
</dbReference>
<keyword evidence="9" id="KW-0812">Transmembrane</keyword>
<evidence type="ECO:0000313" key="10">
    <source>
        <dbReference type="EMBL" id="KAG9324673.1"/>
    </source>
</evidence>
<dbReference type="PANTHER" id="PTHR47249">
    <property type="entry name" value="VACUOLAR PROTEIN 8"/>
    <property type="match status" value="1"/>
</dbReference>
<evidence type="ECO:0000256" key="4">
    <source>
        <dbReference type="ARBA" id="ARBA00022737"/>
    </source>
</evidence>
<dbReference type="Gene3D" id="1.25.10.10">
    <property type="entry name" value="Leucine-rich Repeat Variant"/>
    <property type="match status" value="2"/>
</dbReference>
<feature type="compositionally biased region" description="Low complexity" evidence="8">
    <location>
        <begin position="25"/>
        <end position="53"/>
    </location>
</feature>
<dbReference type="PANTHER" id="PTHR47249:SF1">
    <property type="entry name" value="VACUOLAR PROTEIN 8"/>
    <property type="match status" value="1"/>
</dbReference>
<dbReference type="Proteomes" id="UP000717515">
    <property type="component" value="Unassembled WGS sequence"/>
</dbReference>
<dbReference type="InterPro" id="IPR000225">
    <property type="entry name" value="Armadillo"/>
</dbReference>
<evidence type="ECO:0000256" key="3">
    <source>
        <dbReference type="ARBA" id="ARBA00022554"/>
    </source>
</evidence>
<evidence type="ECO:0000256" key="2">
    <source>
        <dbReference type="ARBA" id="ARBA00005462"/>
    </source>
</evidence>
<keyword evidence="6" id="KW-0449">Lipoprotein</keyword>
<dbReference type="InterPro" id="IPR011989">
    <property type="entry name" value="ARM-like"/>
</dbReference>
<feature type="transmembrane region" description="Helical" evidence="9">
    <location>
        <begin position="564"/>
        <end position="581"/>
    </location>
</feature>
<dbReference type="EMBL" id="JAIFTL010000060">
    <property type="protein sequence ID" value="KAG9324673.1"/>
    <property type="molecule type" value="Genomic_DNA"/>
</dbReference>
<comment type="similarity">
    <text evidence="2">Belongs to the beta-catenin family.</text>
</comment>
<name>A0A9P8A4G8_MORAP</name>
<keyword evidence="9" id="KW-1133">Transmembrane helix</keyword>
<keyword evidence="4" id="KW-0677">Repeat</keyword>
<evidence type="ECO:0000313" key="11">
    <source>
        <dbReference type="Proteomes" id="UP000717515"/>
    </source>
</evidence>
<dbReference type="SMART" id="SM00185">
    <property type="entry name" value="ARM"/>
    <property type="match status" value="6"/>
</dbReference>
<feature type="region of interest" description="Disordered" evidence="8">
    <location>
        <begin position="1"/>
        <end position="57"/>
    </location>
</feature>
<dbReference type="SUPFAM" id="SSF48371">
    <property type="entry name" value="ARM repeat"/>
    <property type="match status" value="1"/>
</dbReference>
<comment type="subcellular location">
    <subcellularLocation>
        <location evidence="1">Vacuole membrane</location>
        <topology evidence="1">Lipid-anchor</topology>
    </subcellularLocation>
</comment>
<proteinExistence type="inferred from homology"/>
<dbReference type="Pfam" id="PF00514">
    <property type="entry name" value="Arm"/>
    <property type="match status" value="1"/>
</dbReference>
<gene>
    <name evidence="10" type="ORF">KVV02_000350</name>
</gene>
<keyword evidence="5 9" id="KW-0472">Membrane</keyword>
<dbReference type="InterPro" id="IPR045156">
    <property type="entry name" value="Vac8"/>
</dbReference>
<accession>A0A9P8A4G8</accession>
<dbReference type="AlphaFoldDB" id="A0A9P8A4G8"/>
<evidence type="ECO:0000256" key="1">
    <source>
        <dbReference type="ARBA" id="ARBA00004592"/>
    </source>
</evidence>
<sequence length="638" mass="70175">MAKKRNTRKSSKKAHAPSSLPNATSGPSSSDSSSSSSQLQHLSSPTSSTSTPQEHTGPSMIQMLKDRASNLPNISNLSISDRGVDELDHYTFDTSVEASEEEKRTADYVQRLLDRTCRSHVDFFEGEPLRALRTLAFSNAEPANGLAVGAFVIALENSKFVDDRVVGREVWEPIIALLKSSHQEIPTLALRAVIELTFVDENILQVVKLGGMELVCGHLSSSNKNAQGNAALCVANLVSHVGNHAKIIQCRGIPAIVQASRSNDVMTQRYCVRAFCGLAQSFNGSLGLIDAGVVPVLLQMLNKPDLTVKAGAVGALCDIASRYECRRKLAQNETTLARPLIKLLESSVPGLSTAAACTISNLSLEEALPLGFVRLGVLKPLMRMTMSKEYSLFGSAVACIHTLSMTQANRASIVRAGYLERALELLGHEPEPNVSIKAASTIANLALYGKETIEKILDAGAIERFCEVLPNAPPELQLEMAWLFMYVGVDNDDVPFEVRMKFPESLLPLTKSREMEVRLLYASTVFLMGLSMENDVLLKKYWTVPQGGIQGCLSRFMRSKHPEFYLLAITTLTGILGLEGIRWQDWIRRMRSLKSGLIQMGRDIVMDPLYRRRVDEMDETYDEIALLWALGMLLAMLD</sequence>
<dbReference type="GO" id="GO:0071562">
    <property type="term" value="P:nucleus-vacuole junction assembly"/>
    <property type="evidence" value="ECO:0007669"/>
    <property type="project" value="InterPro"/>
</dbReference>
<feature type="compositionally biased region" description="Basic residues" evidence="8">
    <location>
        <begin position="1"/>
        <end position="15"/>
    </location>
</feature>
<dbReference type="GO" id="GO:0043495">
    <property type="term" value="F:protein-membrane adaptor activity"/>
    <property type="evidence" value="ECO:0007669"/>
    <property type="project" value="InterPro"/>
</dbReference>
<evidence type="ECO:0000256" key="6">
    <source>
        <dbReference type="ARBA" id="ARBA00023288"/>
    </source>
</evidence>
<comment type="caution">
    <text evidence="10">The sequence shown here is derived from an EMBL/GenBank/DDBJ whole genome shotgun (WGS) entry which is preliminary data.</text>
</comment>
<evidence type="ECO:0000256" key="8">
    <source>
        <dbReference type="SAM" id="MobiDB-lite"/>
    </source>
</evidence>